<evidence type="ECO:0000313" key="3">
    <source>
        <dbReference type="Proteomes" id="UP001516464"/>
    </source>
</evidence>
<dbReference type="Proteomes" id="UP001516464">
    <property type="component" value="Unassembled WGS sequence"/>
</dbReference>
<dbReference type="EMBL" id="SBIQ01000025">
    <property type="protein sequence ID" value="KAF7684170.1"/>
    <property type="molecule type" value="Genomic_DNA"/>
</dbReference>
<dbReference type="SUPFAM" id="SSF56204">
    <property type="entry name" value="Hect, E3 ligase catalytic domain"/>
    <property type="match status" value="1"/>
</dbReference>
<accession>A0ABQ7I169</accession>
<comment type="caution">
    <text evidence="2">The sequence shown here is derived from an EMBL/GenBank/DDBJ whole genome shotgun (WGS) entry which is preliminary data.</text>
</comment>
<feature type="signal peptide" evidence="1">
    <location>
        <begin position="1"/>
        <end position="17"/>
    </location>
</feature>
<dbReference type="Gene3D" id="3.30.2160.10">
    <property type="entry name" value="Hect, E3 ligase catalytic domain"/>
    <property type="match status" value="1"/>
</dbReference>
<keyword evidence="1" id="KW-0732">Signal</keyword>
<feature type="chain" id="PRO_5045828220" evidence="1">
    <location>
        <begin position="18"/>
        <end position="795"/>
    </location>
</feature>
<reference evidence="2 3" key="1">
    <citation type="submission" date="2019-01" db="EMBL/GenBank/DDBJ databases">
        <title>Genomes sequencing and comparative genomics of infectious freshwater microsporidia, Cucumispora dikerogammari and Thelohania contejeani.</title>
        <authorList>
            <person name="Cormier A."/>
            <person name="Giraud I."/>
            <person name="Wattier R."/>
            <person name="Teixeira M."/>
            <person name="Grandjean F."/>
            <person name="Rigaud T."/>
            <person name="Cordaux R."/>
        </authorList>
    </citation>
    <scope>NUCLEOTIDE SEQUENCE [LARGE SCALE GENOMIC DNA]</scope>
    <source>
        <strain evidence="2">T1</strain>
        <tissue evidence="2">Spores</tissue>
    </source>
</reference>
<dbReference type="Gene3D" id="3.90.1750.10">
    <property type="entry name" value="Hect, E3 ligase catalytic domains"/>
    <property type="match status" value="1"/>
</dbReference>
<dbReference type="InterPro" id="IPR035983">
    <property type="entry name" value="Hect_E3_ubiquitin_ligase"/>
</dbReference>
<keyword evidence="3" id="KW-1185">Reference proteome</keyword>
<sequence>MIAITTFLLILLVDIKASDIWHNFKPRTIQKKVSFDDRRKSLSADDIENLEIIIKKRFRYNESQKFIYQKKTFKAHEVIDIKNAILNLYNSGIADYNVKDIWRHLSIFLSLLFTNDYDILTNLEITIQNLVINERSCKNHHLCNNNSFSKEIMPYIKNTLNYFYTIYFNISDKNRVTKNKFFNKLKKNNALKYREKVLITKNEGILIKRINIFLTICSLHFYLFSNSVFCDNASLLQYLFLLSCTPCDTDFFSIVRLYEIGGIARKCHNNFKNERFLYPFIDIPFYLIIVINSVPLSGEFLMAFSESILHNNSGCDTTNILKFYIVNEDINDLFLSYFNEPSESAFFNNFLDHIFKYQVFNSSNELIQLLMARKNLNTISCFMDNLLHKSMSLLQSEDVTLCEMINNMWFICSIINDSEDFFKINNITHSSSDVSYKINVCIKLDKDLNVYYKNRLINLLCQYEKEFIELLDFSLKRCKRKEFKNLAYLIILIQLRVKYVRSDMYKNISYDILNWFDCIMFDRTFDKIYEKAFDMLIFHYKLLLVNSNNKILKYINIEHYSNNIFEESKNNIKEIIRNTSAETVNGTRFDCKLYKLDDALYENWLLAISNEFIKGEISILECCDTENNLYTPCLFDDMALNGKGGEDLVYLGWIIGLAILRPINFHIKFSKLVYDMILNKKPNPEDLIKSKNIFKSLFNTDIESDNALISNNSIDCISVNDGKYVHLYFNLSKINSKITEKNISKYKTECLEYFYDRMKKSVDKIRCGITDIISENSLDSIKISYLLKCLLSNDH</sequence>
<evidence type="ECO:0000256" key="1">
    <source>
        <dbReference type="SAM" id="SignalP"/>
    </source>
</evidence>
<evidence type="ECO:0000313" key="2">
    <source>
        <dbReference type="EMBL" id="KAF7684170.1"/>
    </source>
</evidence>
<protein>
    <submittedName>
        <fullName evidence="2">Uncharacterized protein</fullName>
    </submittedName>
</protein>
<organism evidence="2 3">
    <name type="scientific">Astathelohania contejeani</name>
    <dbReference type="NCBI Taxonomy" id="164912"/>
    <lineage>
        <taxon>Eukaryota</taxon>
        <taxon>Fungi</taxon>
        <taxon>Fungi incertae sedis</taxon>
        <taxon>Microsporidia</taxon>
        <taxon>Astathelohaniidae</taxon>
        <taxon>Astathelohania</taxon>
    </lineage>
</organism>
<name>A0ABQ7I169_9MICR</name>
<proteinExistence type="predicted"/>
<gene>
    <name evidence="2" type="ORF">TCON_0631</name>
</gene>